<name>A0A221VXY7_9PSEU</name>
<gene>
    <name evidence="1" type="ORF">AHOG_03800</name>
</gene>
<keyword evidence="2" id="KW-1185">Reference proteome</keyword>
<evidence type="ECO:0000313" key="2">
    <source>
        <dbReference type="Proteomes" id="UP000204221"/>
    </source>
</evidence>
<dbReference type="KEGG" id="ahg:AHOG_03800"/>
<dbReference type="EMBL" id="CP022521">
    <property type="protein sequence ID" value="ASO18416.1"/>
    <property type="molecule type" value="Genomic_DNA"/>
</dbReference>
<evidence type="ECO:0000313" key="1">
    <source>
        <dbReference type="EMBL" id="ASO18416.1"/>
    </source>
</evidence>
<sequence>MVSFADLRRAEPGRFEKAAENWSDHAVRLGRQAEDLVGRIAELDGWQGAAEAARGHFGRLHDQFAEAAETLTRIPPILRELTDRTETARERLLDAVRRAGEAGISVHDDGSLSGPSRGPGHQGTRWDEFFADAERIRDEARETIAADVVWRSCVLETRAPTAYSVKVLTYAAMFLVDMAANCGFRGKFG</sequence>
<reference evidence="1 2" key="1">
    <citation type="submission" date="2017-07" db="EMBL/GenBank/DDBJ databases">
        <title>Complete genome sequence of Actinoalloteichus hoggarensis DSM 45943, type strain of Actinoalloteichus hoggarensis.</title>
        <authorList>
            <person name="Ruckert C."/>
            <person name="Nouioui I."/>
            <person name="Willmese J."/>
            <person name="van Wezel G."/>
            <person name="Klenk H.-P."/>
            <person name="Kalinowski J."/>
            <person name="Zotchev S.B."/>
        </authorList>
    </citation>
    <scope>NUCLEOTIDE SEQUENCE [LARGE SCALE GENOMIC DNA]</scope>
    <source>
        <strain evidence="1 2">DSM 45943</strain>
    </source>
</reference>
<dbReference type="RefSeq" id="WP_093940121.1">
    <property type="nucleotide sequence ID" value="NZ_CP022521.1"/>
</dbReference>
<dbReference type="Gene3D" id="1.20.1260.20">
    <property type="entry name" value="PPE superfamily"/>
    <property type="match status" value="1"/>
</dbReference>
<accession>A0A221VXY7</accession>
<dbReference type="InterPro" id="IPR036689">
    <property type="entry name" value="ESAT-6-like_sf"/>
</dbReference>
<organism evidence="1 2">
    <name type="scientific">Actinoalloteichus hoggarensis</name>
    <dbReference type="NCBI Taxonomy" id="1470176"/>
    <lineage>
        <taxon>Bacteria</taxon>
        <taxon>Bacillati</taxon>
        <taxon>Actinomycetota</taxon>
        <taxon>Actinomycetes</taxon>
        <taxon>Pseudonocardiales</taxon>
        <taxon>Pseudonocardiaceae</taxon>
        <taxon>Actinoalloteichus</taxon>
    </lineage>
</organism>
<proteinExistence type="predicted"/>
<dbReference type="OrthoDB" id="5969911at2"/>
<protein>
    <submittedName>
        <fullName evidence="1">Uncharacterized protein</fullName>
    </submittedName>
</protein>
<dbReference type="AlphaFoldDB" id="A0A221VXY7"/>
<dbReference type="InterPro" id="IPR038332">
    <property type="entry name" value="PPE_sf"/>
</dbReference>
<dbReference type="Proteomes" id="UP000204221">
    <property type="component" value="Chromosome"/>
</dbReference>
<dbReference type="SUPFAM" id="SSF140453">
    <property type="entry name" value="EsxAB dimer-like"/>
    <property type="match status" value="1"/>
</dbReference>